<dbReference type="InterPro" id="IPR008963">
    <property type="entry name" value="Purple_acid_Pase-like_N"/>
</dbReference>
<evidence type="ECO:0000256" key="2">
    <source>
        <dbReference type="SAM" id="MobiDB-lite"/>
    </source>
</evidence>
<dbReference type="GO" id="GO:0003993">
    <property type="term" value="F:acid phosphatase activity"/>
    <property type="evidence" value="ECO:0007669"/>
    <property type="project" value="InterPro"/>
</dbReference>
<gene>
    <name evidence="6" type="ORF">PSEMO_42410</name>
</gene>
<dbReference type="SUPFAM" id="SSF49363">
    <property type="entry name" value="Purple acid phosphatase, N-terminal domain"/>
    <property type="match status" value="1"/>
</dbReference>
<dbReference type="RefSeq" id="WP_075804996.1">
    <property type="nucleotide sequence ID" value="NZ_MKZO01000037.1"/>
</dbReference>
<dbReference type="Gene3D" id="2.60.40.380">
    <property type="entry name" value="Purple acid phosphatase-like, N-terminal"/>
    <property type="match status" value="1"/>
</dbReference>
<organism evidence="6 7">
    <name type="scientific">Pseudomonas putida</name>
    <name type="common">Arthrobacter siderocapsulatus</name>
    <dbReference type="NCBI Taxonomy" id="303"/>
    <lineage>
        <taxon>Bacteria</taxon>
        <taxon>Pseudomonadati</taxon>
        <taxon>Pseudomonadota</taxon>
        <taxon>Gammaproteobacteria</taxon>
        <taxon>Pseudomonadales</taxon>
        <taxon>Pseudomonadaceae</taxon>
        <taxon>Pseudomonas</taxon>
    </lineage>
</organism>
<dbReference type="InterPro" id="IPR004843">
    <property type="entry name" value="Calcineurin-like_PHP"/>
</dbReference>
<dbReference type="InterPro" id="IPR029052">
    <property type="entry name" value="Metallo-depent_PP-like"/>
</dbReference>
<sequence>MSRLSLLALALAACIGNASAAEPLPHSPGAPYAATGLADRIVLTPGANPAREMAVTFRTDSRQAASQLQLAPALDGPQLEKRAILLEGSSQSLDTENGAALYHQVRLTDLQPDTPYVYRVKGADGWSEWLQFRTAAAGFKPFRFIYLGDTQNDILSIASRSVRQALHATASPALVVHAGDLTSQRDDLVHDDEWGEWNQAGGFHYAGVPQVVATGNHEYLDSVNPDGSEGRVLGPHWAKQFALPGNGVKGLETTTYFTDYQDVRFIVLDGTAALDLNTLDQQSQWLEQRLKESKARWKIVVTHQPIFTCARPEDTGPLKAAWKPLFERYKVDLVLQGHDHCYSRLSNEKGRVAAKKDHAAGKVQGPVYMVSVAGSKMYGLNDRARQQPDRSAEETQLYQTVEVLPSRLEVRSFTANGTLYDAFDLNRDKQGSNRLSEPAKNLPAERFCTGEQGPDQLPCKSRSKSL</sequence>
<dbReference type="GO" id="GO:0046872">
    <property type="term" value="F:metal ion binding"/>
    <property type="evidence" value="ECO:0007669"/>
    <property type="project" value="InterPro"/>
</dbReference>
<feature type="domain" description="Calcineurin-like phosphoesterase" evidence="4">
    <location>
        <begin position="143"/>
        <end position="342"/>
    </location>
</feature>
<accession>A0A1Q9R0C4</accession>
<evidence type="ECO:0000313" key="6">
    <source>
        <dbReference type="EMBL" id="OLS60838.1"/>
    </source>
</evidence>
<dbReference type="Pfam" id="PF16656">
    <property type="entry name" value="Pur_ac_phosph_N"/>
    <property type="match status" value="1"/>
</dbReference>
<feature type="region of interest" description="Disordered" evidence="2">
    <location>
        <begin position="428"/>
        <end position="466"/>
    </location>
</feature>
<dbReference type="PANTHER" id="PTHR22953">
    <property type="entry name" value="ACID PHOSPHATASE RELATED"/>
    <property type="match status" value="1"/>
</dbReference>
<keyword evidence="1 3" id="KW-0732">Signal</keyword>
<evidence type="ECO:0000259" key="4">
    <source>
        <dbReference type="Pfam" id="PF00149"/>
    </source>
</evidence>
<dbReference type="InterPro" id="IPR039331">
    <property type="entry name" value="PAPs-like"/>
</dbReference>
<dbReference type="InterPro" id="IPR003961">
    <property type="entry name" value="FN3_dom"/>
</dbReference>
<dbReference type="OrthoDB" id="9809781at2"/>
<evidence type="ECO:0000313" key="7">
    <source>
        <dbReference type="Proteomes" id="UP000186736"/>
    </source>
</evidence>
<dbReference type="Gene3D" id="3.60.21.10">
    <property type="match status" value="1"/>
</dbReference>
<evidence type="ECO:0008006" key="8">
    <source>
        <dbReference type="Google" id="ProtNLM"/>
    </source>
</evidence>
<dbReference type="PANTHER" id="PTHR22953:SF153">
    <property type="entry name" value="PURPLE ACID PHOSPHATASE"/>
    <property type="match status" value="1"/>
</dbReference>
<feature type="domain" description="Purple acid phosphatase N-terminal" evidence="5">
    <location>
        <begin position="39"/>
        <end position="134"/>
    </location>
</feature>
<dbReference type="Proteomes" id="UP000186736">
    <property type="component" value="Unassembled WGS sequence"/>
</dbReference>
<protein>
    <recommendedName>
        <fullName evidence="8">Hydrolase</fullName>
    </recommendedName>
</protein>
<dbReference type="SUPFAM" id="SSF56300">
    <property type="entry name" value="Metallo-dependent phosphatases"/>
    <property type="match status" value="1"/>
</dbReference>
<dbReference type="InterPro" id="IPR015914">
    <property type="entry name" value="PAPs_N"/>
</dbReference>
<name>A0A1Q9R0C4_PSEPU</name>
<dbReference type="AlphaFoldDB" id="A0A1Q9R0C4"/>
<evidence type="ECO:0000256" key="3">
    <source>
        <dbReference type="SAM" id="SignalP"/>
    </source>
</evidence>
<evidence type="ECO:0000256" key="1">
    <source>
        <dbReference type="ARBA" id="ARBA00022729"/>
    </source>
</evidence>
<comment type="caution">
    <text evidence="6">The sequence shown here is derived from an EMBL/GenBank/DDBJ whole genome shotgun (WGS) entry which is preliminary data.</text>
</comment>
<dbReference type="EMBL" id="MKZO01000037">
    <property type="protein sequence ID" value="OLS60838.1"/>
    <property type="molecule type" value="Genomic_DNA"/>
</dbReference>
<feature type="signal peptide" evidence="3">
    <location>
        <begin position="1"/>
        <end position="20"/>
    </location>
</feature>
<proteinExistence type="predicted"/>
<dbReference type="CDD" id="cd00063">
    <property type="entry name" value="FN3"/>
    <property type="match status" value="1"/>
</dbReference>
<dbReference type="Pfam" id="PF00149">
    <property type="entry name" value="Metallophos"/>
    <property type="match status" value="1"/>
</dbReference>
<feature type="chain" id="PRO_5012503241" description="Hydrolase" evidence="3">
    <location>
        <begin position="21"/>
        <end position="466"/>
    </location>
</feature>
<reference evidence="6 7" key="1">
    <citation type="submission" date="2016-10" db="EMBL/GenBank/DDBJ databases">
        <title>Genome Sequence of Pseudomonas putida GM4FR.</title>
        <authorList>
            <person name="Poehlein A."/>
            <person name="Wemheuer F."/>
            <person name="Hollensteiner J."/>
            <person name="Wemheuer B."/>
        </authorList>
    </citation>
    <scope>NUCLEOTIDE SEQUENCE [LARGE SCALE GENOMIC DNA]</scope>
    <source>
        <strain evidence="6 7">GM4FR</strain>
    </source>
</reference>
<evidence type="ECO:0000259" key="5">
    <source>
        <dbReference type="Pfam" id="PF16656"/>
    </source>
</evidence>